<dbReference type="Proteomes" id="UP000004061">
    <property type="component" value="Unassembled WGS sequence"/>
</dbReference>
<organism evidence="2 3">
    <name type="scientific">Limnospira maxima CS-328</name>
    <dbReference type="NCBI Taxonomy" id="513049"/>
    <lineage>
        <taxon>Bacteria</taxon>
        <taxon>Bacillati</taxon>
        <taxon>Cyanobacteriota</taxon>
        <taxon>Cyanophyceae</taxon>
        <taxon>Oscillatoriophycideae</taxon>
        <taxon>Oscillatoriales</taxon>
        <taxon>Sirenicapillariaceae</taxon>
        <taxon>Limnospira</taxon>
    </lineage>
</organism>
<name>B5W8A3_LIMMA</name>
<evidence type="ECO:0000313" key="3">
    <source>
        <dbReference type="Proteomes" id="UP000004061"/>
    </source>
</evidence>
<gene>
    <name evidence="2" type="ORF">AmaxDRAFT_5003</name>
</gene>
<feature type="transmembrane region" description="Helical" evidence="1">
    <location>
        <begin position="447"/>
        <end position="470"/>
    </location>
</feature>
<evidence type="ECO:0000256" key="1">
    <source>
        <dbReference type="SAM" id="Phobius"/>
    </source>
</evidence>
<comment type="caution">
    <text evidence="2">The sequence shown here is derived from an EMBL/GenBank/DDBJ whole genome shotgun (WGS) entry which is preliminary data.</text>
</comment>
<keyword evidence="3" id="KW-1185">Reference proteome</keyword>
<accession>B5W8A3</accession>
<sequence length="478" mass="55189">MTSSQFPKIQYPTVNFYHYELRNGLNDSEEEIKERRDYFTKNLDKLTFHLTSKQQKNAGEFVRLISFEQDMSPFGSLLDLTWEEIPEDCKKKDKPNDDCLYLETGNYMSSLAVRRLNDTYLLHFTRYSLPKEGEEQSLATFANLCEHLCTLPIELGQTVILSGIISSNNGIETIDIAAECLRKYSTETIISQNLISSNFLGNPFYYILQKNKDKKENNSSIETNRLVGIVFYKDAKAKETADNINDSIMKYIFLTYHKIKFCYSQSFDLKQTLSHQYEEIEQLTKDFSKTQWDKNSLKLLPHKALSFYQNLSFLSDQEKTLRANLYTYKKYIQKIKKYTEENVSNFFVDFVNDAEHYLKQIETTIGFMSPGLQLYDKLMLSVQTQVSIDDETIQKQQSDQQQKLGQLLTGSCATIAIGQILSPAITATVSQNHIDKDPNQPPSVSSLWWGGLATIVLSILSGLLLSRLVYRWFTNKQI</sequence>
<protein>
    <submittedName>
        <fullName evidence="2">Uncharacterized protein</fullName>
    </submittedName>
</protein>
<keyword evidence="1" id="KW-0472">Membrane</keyword>
<evidence type="ECO:0000313" key="2">
    <source>
        <dbReference type="EMBL" id="EDZ92264.1"/>
    </source>
</evidence>
<keyword evidence="1" id="KW-0812">Transmembrane</keyword>
<proteinExistence type="predicted"/>
<keyword evidence="1" id="KW-1133">Transmembrane helix</keyword>
<reference evidence="2 3" key="1">
    <citation type="journal article" date="2011" name="Appl. Environ. Microbiol.">
        <title>Contribution of a Sodium Ion Gradient to Energy Conservation during Fermentation in the Cyanobacterium Arthrospira (Spirulina) maxima CS-328.</title>
        <authorList>
            <person name="Carrieri D."/>
            <person name="Ananyev G."/>
            <person name="Lenz O."/>
            <person name="Bryant D.A."/>
            <person name="Dismukes G.C."/>
        </authorList>
    </citation>
    <scope>NUCLEOTIDE SEQUENCE [LARGE SCALE GENOMIC DNA]</scope>
    <source>
        <strain evidence="2 3">CS-328</strain>
    </source>
</reference>
<dbReference type="AlphaFoldDB" id="B5W8A3"/>
<dbReference type="RefSeq" id="WP_006670595.1">
    <property type="nucleotide sequence ID" value="NZ_ABYK01000061.1"/>
</dbReference>
<dbReference type="EMBL" id="ABYK01000061">
    <property type="protein sequence ID" value="EDZ92264.1"/>
    <property type="molecule type" value="Genomic_DNA"/>
</dbReference>